<protein>
    <submittedName>
        <fullName evidence="2">Uncharacterized protein</fullName>
    </submittedName>
</protein>
<comment type="caution">
    <text evidence="2">The sequence shown here is derived from an EMBL/GenBank/DDBJ whole genome shotgun (WGS) entry which is preliminary data.</text>
</comment>
<keyword evidence="3" id="KW-1185">Reference proteome</keyword>
<feature type="region of interest" description="Disordered" evidence="1">
    <location>
        <begin position="1"/>
        <end position="25"/>
    </location>
</feature>
<proteinExistence type="predicted"/>
<evidence type="ECO:0000313" key="3">
    <source>
        <dbReference type="Proteomes" id="UP001165427"/>
    </source>
</evidence>
<accession>A0AA41R2P8</accession>
<organism evidence="2 3">
    <name type="scientific">Desulfatitalea alkaliphila</name>
    <dbReference type="NCBI Taxonomy" id="2929485"/>
    <lineage>
        <taxon>Bacteria</taxon>
        <taxon>Pseudomonadati</taxon>
        <taxon>Thermodesulfobacteriota</taxon>
        <taxon>Desulfobacteria</taxon>
        <taxon>Desulfobacterales</taxon>
        <taxon>Desulfosarcinaceae</taxon>
        <taxon>Desulfatitalea</taxon>
    </lineage>
</organism>
<gene>
    <name evidence="2" type="ORF">MRX98_10615</name>
</gene>
<sequence>MAHSLGKASWNFGPPESKQSLTAEQVDQKAHEISKRYADVLLNLGVACTQLAAAGDVLGLQCISVATKALLADAVTQCAAAMGVVDEILE</sequence>
<dbReference type="Proteomes" id="UP001165427">
    <property type="component" value="Unassembled WGS sequence"/>
</dbReference>
<evidence type="ECO:0000313" key="2">
    <source>
        <dbReference type="EMBL" id="MCJ8501024.1"/>
    </source>
</evidence>
<reference evidence="2" key="1">
    <citation type="submission" date="2022-04" db="EMBL/GenBank/DDBJ databases">
        <title>Desulfatitalea alkaliphila sp. nov., a novel anaerobic sulfate-reducing bacterium isolated from terrestrial mud volcano, Taman Peninsula, Russia.</title>
        <authorList>
            <person name="Khomyakova M.A."/>
            <person name="Merkel A.Y."/>
            <person name="Slobodkin A.I."/>
        </authorList>
    </citation>
    <scope>NUCLEOTIDE SEQUENCE</scope>
    <source>
        <strain evidence="2">M08but</strain>
    </source>
</reference>
<name>A0AA41R2P8_9BACT</name>
<dbReference type="EMBL" id="JALJRB010000010">
    <property type="protein sequence ID" value="MCJ8501024.1"/>
    <property type="molecule type" value="Genomic_DNA"/>
</dbReference>
<dbReference type="AlphaFoldDB" id="A0AA41R2P8"/>
<dbReference type="RefSeq" id="WP_246907037.1">
    <property type="nucleotide sequence ID" value="NZ_JALJRB010000010.1"/>
</dbReference>
<evidence type="ECO:0000256" key="1">
    <source>
        <dbReference type="SAM" id="MobiDB-lite"/>
    </source>
</evidence>